<dbReference type="AlphaFoldDB" id="A0AAD5Q3W0"/>
<dbReference type="EMBL" id="JAKCXM010004970">
    <property type="protein sequence ID" value="KAJ0389083.1"/>
    <property type="molecule type" value="Genomic_DNA"/>
</dbReference>
<sequence>MPYAIDNQAQVAKLHDISEVCCYMSFLQQISILTRDVMRKLKLRAIVWSMWLAEALILAGIAVIMLNVVEIAAPALDLRVAKKADIIMEKISLWFITVFRFFFLAMVRGGWRSVWRAHRSELFFYARTTE</sequence>
<reference evidence="2" key="1">
    <citation type="submission" date="2021-12" db="EMBL/GenBank/DDBJ databases">
        <title>Prjna785345.</title>
        <authorList>
            <person name="Rujirawat T."/>
            <person name="Krajaejun T."/>
        </authorList>
    </citation>
    <scope>NUCLEOTIDE SEQUENCE</scope>
    <source>
        <strain evidence="2">Pi057C3</strain>
    </source>
</reference>
<keyword evidence="1" id="KW-1133">Transmembrane helix</keyword>
<protein>
    <submittedName>
        <fullName evidence="2">Uncharacterized protein</fullName>
    </submittedName>
</protein>
<dbReference type="Proteomes" id="UP001209570">
    <property type="component" value="Unassembled WGS sequence"/>
</dbReference>
<keyword evidence="3" id="KW-1185">Reference proteome</keyword>
<evidence type="ECO:0000256" key="1">
    <source>
        <dbReference type="SAM" id="Phobius"/>
    </source>
</evidence>
<name>A0AAD5Q3W0_PYTIN</name>
<accession>A0AAD5Q3W0</accession>
<comment type="caution">
    <text evidence="2">The sequence shown here is derived from an EMBL/GenBank/DDBJ whole genome shotgun (WGS) entry which is preliminary data.</text>
</comment>
<gene>
    <name evidence="2" type="ORF">P43SY_012103</name>
</gene>
<keyword evidence="1" id="KW-0472">Membrane</keyword>
<keyword evidence="1" id="KW-0812">Transmembrane</keyword>
<feature type="transmembrane region" description="Helical" evidence="1">
    <location>
        <begin position="45"/>
        <end position="71"/>
    </location>
</feature>
<feature type="transmembrane region" description="Helical" evidence="1">
    <location>
        <begin position="91"/>
        <end position="111"/>
    </location>
</feature>
<evidence type="ECO:0000313" key="2">
    <source>
        <dbReference type="EMBL" id="KAJ0389083.1"/>
    </source>
</evidence>
<evidence type="ECO:0000313" key="3">
    <source>
        <dbReference type="Proteomes" id="UP001209570"/>
    </source>
</evidence>
<organism evidence="2 3">
    <name type="scientific">Pythium insidiosum</name>
    <name type="common">Pythiosis disease agent</name>
    <dbReference type="NCBI Taxonomy" id="114742"/>
    <lineage>
        <taxon>Eukaryota</taxon>
        <taxon>Sar</taxon>
        <taxon>Stramenopiles</taxon>
        <taxon>Oomycota</taxon>
        <taxon>Peronosporomycetes</taxon>
        <taxon>Pythiales</taxon>
        <taxon>Pythiaceae</taxon>
        <taxon>Pythium</taxon>
    </lineage>
</organism>
<proteinExistence type="predicted"/>